<proteinExistence type="predicted"/>
<evidence type="ECO:0000313" key="2">
    <source>
        <dbReference type="Proteomes" id="UP001419268"/>
    </source>
</evidence>
<comment type="caution">
    <text evidence="1">The sequence shown here is derived from an EMBL/GenBank/DDBJ whole genome shotgun (WGS) entry which is preliminary data.</text>
</comment>
<accession>A0AAP0PNJ5</accession>
<dbReference type="EMBL" id="JBBNAG010000003">
    <property type="protein sequence ID" value="KAK9149004.1"/>
    <property type="molecule type" value="Genomic_DNA"/>
</dbReference>
<dbReference type="AlphaFoldDB" id="A0AAP0PNJ5"/>
<sequence>MKSLSQTLNLCRRRDCGATGRRSLLVAAAGDWSLRNPKPSPLFAAPQAVAAASQLYFRGQTYLVGGMEELMARGMHSLDQRFGINSTPCDEFRESVSRYY</sequence>
<evidence type="ECO:0000313" key="1">
    <source>
        <dbReference type="EMBL" id="KAK9149004.1"/>
    </source>
</evidence>
<protein>
    <submittedName>
        <fullName evidence="1">Uncharacterized protein</fullName>
    </submittedName>
</protein>
<organism evidence="1 2">
    <name type="scientific">Stephania cephalantha</name>
    <dbReference type="NCBI Taxonomy" id="152367"/>
    <lineage>
        <taxon>Eukaryota</taxon>
        <taxon>Viridiplantae</taxon>
        <taxon>Streptophyta</taxon>
        <taxon>Embryophyta</taxon>
        <taxon>Tracheophyta</taxon>
        <taxon>Spermatophyta</taxon>
        <taxon>Magnoliopsida</taxon>
        <taxon>Ranunculales</taxon>
        <taxon>Menispermaceae</taxon>
        <taxon>Menispermoideae</taxon>
        <taxon>Cissampelideae</taxon>
        <taxon>Stephania</taxon>
    </lineage>
</organism>
<reference evidence="1 2" key="1">
    <citation type="submission" date="2024-01" db="EMBL/GenBank/DDBJ databases">
        <title>Genome assemblies of Stephania.</title>
        <authorList>
            <person name="Yang L."/>
        </authorList>
    </citation>
    <scope>NUCLEOTIDE SEQUENCE [LARGE SCALE GENOMIC DNA]</scope>
    <source>
        <strain evidence="1">JXDWG</strain>
        <tissue evidence="1">Leaf</tissue>
    </source>
</reference>
<keyword evidence="2" id="KW-1185">Reference proteome</keyword>
<dbReference type="Proteomes" id="UP001419268">
    <property type="component" value="Unassembled WGS sequence"/>
</dbReference>
<gene>
    <name evidence="1" type="ORF">Scep_007761</name>
</gene>
<name>A0AAP0PNJ5_9MAGN</name>